<evidence type="ECO:0000256" key="5">
    <source>
        <dbReference type="HAMAP-Rule" id="MF_01632"/>
    </source>
</evidence>
<dbReference type="GO" id="GO:0005829">
    <property type="term" value="C:cytosol"/>
    <property type="evidence" value="ECO:0007669"/>
    <property type="project" value="TreeGrafter"/>
</dbReference>
<feature type="binding site" evidence="5">
    <location>
        <position position="120"/>
    </location>
    <ligand>
        <name>substrate</name>
    </ligand>
</feature>
<name>A0A8H9ILR1_9BURK</name>
<sequence>MALAIIQDMKFPSSTKKPWHDRVHPSATQAQKHWLHRPGALTAGLRRLGKVHLEVVSEYACRLNPQEAALIQKPPGTLAWIREVSMAVDGIRCVIARSFTPLPASQSVWQGIRRLRSRPLADMLYNDAQIQRSAFLSCRLNRGMSFFRTIERALANTDEPVPDAQQILSRCSVFWRHGQPLLVAESFMPAFWTPGATLV</sequence>
<evidence type="ECO:0000256" key="1">
    <source>
        <dbReference type="ARBA" id="ARBA00022490"/>
    </source>
</evidence>
<dbReference type="GO" id="GO:0008813">
    <property type="term" value="F:chorismate lyase activity"/>
    <property type="evidence" value="ECO:0007669"/>
    <property type="project" value="UniProtKB-UniRule"/>
</dbReference>
<dbReference type="PANTHER" id="PTHR38683:SF1">
    <property type="entry name" value="CHORISMATE PYRUVATE-LYASE"/>
    <property type="match status" value="1"/>
</dbReference>
<comment type="caution">
    <text evidence="5">Lacks conserved residue(s) required for the propagation of feature annotation.</text>
</comment>
<organism evidence="6 7">
    <name type="scientific">Alcaligenes pakistanensis</name>
    <dbReference type="NCBI Taxonomy" id="1482717"/>
    <lineage>
        <taxon>Bacteria</taxon>
        <taxon>Pseudomonadati</taxon>
        <taxon>Pseudomonadota</taxon>
        <taxon>Betaproteobacteria</taxon>
        <taxon>Burkholderiales</taxon>
        <taxon>Alcaligenaceae</taxon>
        <taxon>Alcaligenes</taxon>
    </lineage>
</organism>
<keyword evidence="3 5" id="KW-0456">Lyase</keyword>
<dbReference type="PANTHER" id="PTHR38683">
    <property type="entry name" value="CHORISMATE PYRUVATE-LYASE"/>
    <property type="match status" value="1"/>
</dbReference>
<accession>A0A8H9ILR1</accession>
<keyword evidence="7" id="KW-1185">Reference proteome</keyword>
<dbReference type="InterPro" id="IPR007440">
    <property type="entry name" value="Chorismate--pyruvate_lyase"/>
</dbReference>
<dbReference type="GO" id="GO:0042866">
    <property type="term" value="P:pyruvate biosynthetic process"/>
    <property type="evidence" value="ECO:0007669"/>
    <property type="project" value="UniProtKB-UniRule"/>
</dbReference>
<dbReference type="Pfam" id="PF04345">
    <property type="entry name" value="Chor_lyase"/>
    <property type="match status" value="1"/>
</dbReference>
<comment type="similarity">
    <text evidence="5">Belongs to the UbiC family.</text>
</comment>
<comment type="pathway">
    <text evidence="5">Cofactor biosynthesis; ubiquinone biosynthesis.</text>
</comment>
<comment type="caution">
    <text evidence="6">The sequence shown here is derived from an EMBL/GenBank/DDBJ whole genome shotgun (WGS) entry which is preliminary data.</text>
</comment>
<feature type="binding site" evidence="5">
    <location>
        <position position="185"/>
    </location>
    <ligand>
        <name>substrate</name>
    </ligand>
</feature>
<dbReference type="GO" id="GO:0006744">
    <property type="term" value="P:ubiquinone biosynthetic process"/>
    <property type="evidence" value="ECO:0007669"/>
    <property type="project" value="UniProtKB-UniRule"/>
</dbReference>
<evidence type="ECO:0000313" key="6">
    <source>
        <dbReference type="EMBL" id="GHC36587.1"/>
    </source>
</evidence>
<dbReference type="Gene3D" id="3.40.1410.10">
    <property type="entry name" value="Chorismate lyase-like"/>
    <property type="match status" value="1"/>
</dbReference>
<dbReference type="EMBL" id="BMZN01000001">
    <property type="protein sequence ID" value="GHC36587.1"/>
    <property type="molecule type" value="Genomic_DNA"/>
</dbReference>
<keyword evidence="2 5" id="KW-0831">Ubiquinone biosynthesis</keyword>
<dbReference type="Proteomes" id="UP000608923">
    <property type="component" value="Unassembled WGS sequence"/>
</dbReference>
<gene>
    <name evidence="5 6" type="primary">ubiC</name>
    <name evidence="6" type="ORF">GCM10010096_02300</name>
</gene>
<reference evidence="7" key="1">
    <citation type="journal article" date="2019" name="Int. J. Syst. Evol. Microbiol.">
        <title>The Global Catalogue of Microorganisms (GCM) 10K type strain sequencing project: providing services to taxonomists for standard genome sequencing and annotation.</title>
        <authorList>
            <consortium name="The Broad Institute Genomics Platform"/>
            <consortium name="The Broad Institute Genome Sequencing Center for Infectious Disease"/>
            <person name="Wu L."/>
            <person name="Ma J."/>
        </authorList>
    </citation>
    <scope>NUCLEOTIDE SEQUENCE [LARGE SCALE GENOMIC DNA]</scope>
    <source>
        <strain evidence="7">KCTC 42083</strain>
    </source>
</reference>
<feature type="binding site" evidence="5">
    <location>
        <position position="82"/>
    </location>
    <ligand>
        <name>substrate</name>
    </ligand>
</feature>
<dbReference type="AlphaFoldDB" id="A0A8H9ILR1"/>
<comment type="catalytic activity">
    <reaction evidence="5">
        <text>chorismate = 4-hydroxybenzoate + pyruvate</text>
        <dbReference type="Rhea" id="RHEA:16505"/>
        <dbReference type="ChEBI" id="CHEBI:15361"/>
        <dbReference type="ChEBI" id="CHEBI:17879"/>
        <dbReference type="ChEBI" id="CHEBI:29748"/>
        <dbReference type="EC" id="4.1.3.40"/>
    </reaction>
</comment>
<evidence type="ECO:0000256" key="3">
    <source>
        <dbReference type="ARBA" id="ARBA00023239"/>
    </source>
</evidence>
<dbReference type="HAMAP" id="MF_01632">
    <property type="entry name" value="UbiC"/>
    <property type="match status" value="1"/>
</dbReference>
<keyword evidence="4 5" id="KW-0670">Pyruvate</keyword>
<protein>
    <recommendedName>
        <fullName evidence="5">Probable chorismate pyruvate-lyase</fullName>
        <shortName evidence="5">CL</shortName>
        <shortName evidence="5">CPL</shortName>
        <ecNumber evidence="5">4.1.3.40</ecNumber>
    </recommendedName>
</protein>
<evidence type="ECO:0000256" key="4">
    <source>
        <dbReference type="ARBA" id="ARBA00023317"/>
    </source>
</evidence>
<comment type="subcellular location">
    <subcellularLocation>
        <location evidence="5">Cytoplasm</location>
    </subcellularLocation>
</comment>
<dbReference type="InterPro" id="IPR028978">
    <property type="entry name" value="Chorismate_lyase_/UTRA_dom_sf"/>
</dbReference>
<dbReference type="SUPFAM" id="SSF64288">
    <property type="entry name" value="Chorismate lyase-like"/>
    <property type="match status" value="1"/>
</dbReference>
<dbReference type="EC" id="4.1.3.40" evidence="5"/>
<dbReference type="UniPathway" id="UPA00232"/>
<keyword evidence="1 5" id="KW-0963">Cytoplasm</keyword>
<comment type="function">
    <text evidence="5">Removes the pyruvyl group from chorismate, with concomitant aromatization of the ring, to provide 4-hydroxybenzoate (4HB) for the ubiquinone pathway.</text>
</comment>
<evidence type="ECO:0000313" key="7">
    <source>
        <dbReference type="Proteomes" id="UP000608923"/>
    </source>
</evidence>
<proteinExistence type="inferred from homology"/>
<evidence type="ECO:0000256" key="2">
    <source>
        <dbReference type="ARBA" id="ARBA00022688"/>
    </source>
</evidence>